<sequence>MSFQLVGLDAEPFATLFSLTEEALRQHGAVRRIAETQPGYPCRISLEDAAVGDELLLLPFTHQPALSPYRASGPIYVRRGVTQKIGAVGEVPCYVTDRLISVRSYDPAHMMIDAAVCEGAMVAEQIAAFFNDPRADYLHLHNAKRGCFSCRVNRA</sequence>
<dbReference type="Proteomes" id="UP000663903">
    <property type="component" value="Chromosome"/>
</dbReference>
<dbReference type="Pfam" id="PF06718">
    <property type="entry name" value="DUF1203"/>
    <property type="match status" value="1"/>
</dbReference>
<evidence type="ECO:0000313" key="1">
    <source>
        <dbReference type="EMBL" id="QTD46658.1"/>
    </source>
</evidence>
<dbReference type="KEGG" id="otd:J1M35_07230"/>
<evidence type="ECO:0000313" key="2">
    <source>
        <dbReference type="Proteomes" id="UP000663903"/>
    </source>
</evidence>
<protein>
    <submittedName>
        <fullName evidence="1">DUF1203 domain-containing protein</fullName>
    </submittedName>
</protein>
<gene>
    <name evidence="1" type="ORF">J1M35_07230</name>
</gene>
<reference evidence="1" key="1">
    <citation type="submission" date="2021-03" db="EMBL/GenBank/DDBJ databases">
        <title>Ottowia sp. 27C isolated from the cloaca of a Giant Asian pond turtle (Heosemys grandis).</title>
        <authorList>
            <person name="Spergser J."/>
            <person name="Busse H.-J."/>
        </authorList>
    </citation>
    <scope>NUCLEOTIDE SEQUENCE</scope>
    <source>
        <strain evidence="1">27C</strain>
    </source>
</reference>
<dbReference type="InterPro" id="IPR009593">
    <property type="entry name" value="DUF1203"/>
</dbReference>
<keyword evidence="2" id="KW-1185">Reference proteome</keyword>
<proteinExistence type="predicted"/>
<dbReference type="AlphaFoldDB" id="A0A975CHR3"/>
<name>A0A975CHR3_9BURK</name>
<accession>A0A975CHR3</accession>
<dbReference type="PIRSF" id="PIRSF034110">
    <property type="entry name" value="DUF1203"/>
    <property type="match status" value="1"/>
</dbReference>
<dbReference type="EMBL" id="CP071796">
    <property type="protein sequence ID" value="QTD46658.1"/>
    <property type="molecule type" value="Genomic_DNA"/>
</dbReference>
<organism evidence="1 2">
    <name type="scientific">Ottowia testudinis</name>
    <dbReference type="NCBI Taxonomy" id="2816950"/>
    <lineage>
        <taxon>Bacteria</taxon>
        <taxon>Pseudomonadati</taxon>
        <taxon>Pseudomonadota</taxon>
        <taxon>Betaproteobacteria</taxon>
        <taxon>Burkholderiales</taxon>
        <taxon>Comamonadaceae</taxon>
        <taxon>Ottowia</taxon>
    </lineage>
</organism>
<dbReference type="RefSeq" id="WP_208010557.1">
    <property type="nucleotide sequence ID" value="NZ_CP071796.1"/>
</dbReference>